<evidence type="ECO:0000313" key="1">
    <source>
        <dbReference type="EMBL" id="KAL3398944.1"/>
    </source>
</evidence>
<dbReference type="EMBL" id="JBJJXI010000059">
    <property type="protein sequence ID" value="KAL3398944.1"/>
    <property type="molecule type" value="Genomic_DNA"/>
</dbReference>
<reference evidence="1 2" key="1">
    <citation type="journal article" date="2024" name="bioRxiv">
        <title>A reference genome for Trichogramma kaykai: A tiny desert-dwelling parasitoid wasp with competing sex-ratio distorters.</title>
        <authorList>
            <person name="Culotta J."/>
            <person name="Lindsey A.R."/>
        </authorList>
    </citation>
    <scope>NUCLEOTIDE SEQUENCE [LARGE SCALE GENOMIC DNA]</scope>
    <source>
        <strain evidence="1 2">KSX58</strain>
    </source>
</reference>
<evidence type="ECO:0008006" key="3">
    <source>
        <dbReference type="Google" id="ProtNLM"/>
    </source>
</evidence>
<accession>A0ABD2X1G4</accession>
<organism evidence="1 2">
    <name type="scientific">Trichogramma kaykai</name>
    <dbReference type="NCBI Taxonomy" id="54128"/>
    <lineage>
        <taxon>Eukaryota</taxon>
        <taxon>Metazoa</taxon>
        <taxon>Ecdysozoa</taxon>
        <taxon>Arthropoda</taxon>
        <taxon>Hexapoda</taxon>
        <taxon>Insecta</taxon>
        <taxon>Pterygota</taxon>
        <taxon>Neoptera</taxon>
        <taxon>Endopterygota</taxon>
        <taxon>Hymenoptera</taxon>
        <taxon>Apocrita</taxon>
        <taxon>Proctotrupomorpha</taxon>
        <taxon>Chalcidoidea</taxon>
        <taxon>Trichogrammatidae</taxon>
        <taxon>Trichogramma</taxon>
    </lineage>
</organism>
<name>A0ABD2X1G4_9HYME</name>
<dbReference type="InterPro" id="IPR036691">
    <property type="entry name" value="Endo/exonu/phosph_ase_sf"/>
</dbReference>
<dbReference type="Gene3D" id="3.60.10.10">
    <property type="entry name" value="Endonuclease/exonuclease/phosphatase"/>
    <property type="match status" value="1"/>
</dbReference>
<dbReference type="SUPFAM" id="SSF56219">
    <property type="entry name" value="DNase I-like"/>
    <property type="match status" value="1"/>
</dbReference>
<dbReference type="Proteomes" id="UP001627154">
    <property type="component" value="Unassembled WGS sequence"/>
</dbReference>
<protein>
    <recommendedName>
        <fullName evidence="3">Endonuclease/exonuclease/phosphatase domain-containing protein</fullName>
    </recommendedName>
</protein>
<keyword evidence="2" id="KW-1185">Reference proteome</keyword>
<dbReference type="AlphaFoldDB" id="A0ABD2X1G4"/>
<gene>
    <name evidence="1" type="ORF">TKK_008032</name>
</gene>
<proteinExistence type="predicted"/>
<sequence>MMRILQLNLNHCRAAQDLLSQTILEQRINVAVVCDQYKNLDPPYWRTDANGQAAIWAHGGCRVQEHPARARPFFTWARINGIYIFSIYAPPRLADEEFSAFLINIVEEAWGKRPLIVTGDFNV</sequence>
<comment type="caution">
    <text evidence="1">The sequence shown here is derived from an EMBL/GenBank/DDBJ whole genome shotgun (WGS) entry which is preliminary data.</text>
</comment>
<evidence type="ECO:0000313" key="2">
    <source>
        <dbReference type="Proteomes" id="UP001627154"/>
    </source>
</evidence>